<dbReference type="InterPro" id="IPR029123">
    <property type="entry name" value="RBM39_linker"/>
</dbReference>
<dbReference type="InterPro" id="IPR006509">
    <property type="entry name" value="RBM39_SF"/>
</dbReference>
<name>A0A6P7TVX5_9MOLL</name>
<feature type="compositionally biased region" description="Basic and acidic residues" evidence="5">
    <location>
        <begin position="13"/>
        <end position="23"/>
    </location>
</feature>
<feature type="compositionally biased region" description="Basic residues" evidence="5">
    <location>
        <begin position="58"/>
        <end position="79"/>
    </location>
</feature>
<reference evidence="8" key="1">
    <citation type="submission" date="2025-08" db="UniProtKB">
        <authorList>
            <consortium name="RefSeq"/>
        </authorList>
    </citation>
    <scope>IDENTIFICATION</scope>
</reference>
<keyword evidence="1" id="KW-0597">Phosphoprotein</keyword>
<evidence type="ECO:0000313" key="8">
    <source>
        <dbReference type="RefSeq" id="XP_029656554.1"/>
    </source>
</evidence>
<dbReference type="SMART" id="SM00360">
    <property type="entry name" value="RRM"/>
    <property type="match status" value="2"/>
</dbReference>
<dbReference type="RefSeq" id="XP_029656554.1">
    <property type="nucleotide sequence ID" value="XM_029800694.1"/>
</dbReference>
<dbReference type="AlphaFoldDB" id="A0A6P7TVX5"/>
<dbReference type="Pfam" id="PF15519">
    <property type="entry name" value="RBM39linker"/>
    <property type="match status" value="1"/>
</dbReference>
<evidence type="ECO:0000256" key="5">
    <source>
        <dbReference type="SAM" id="MobiDB-lite"/>
    </source>
</evidence>
<dbReference type="PROSITE" id="PS50102">
    <property type="entry name" value="RRM"/>
    <property type="match status" value="1"/>
</dbReference>
<dbReference type="InterPro" id="IPR000504">
    <property type="entry name" value="RRM_dom"/>
</dbReference>
<evidence type="ECO:0000259" key="6">
    <source>
        <dbReference type="PROSITE" id="PS50102"/>
    </source>
</evidence>
<feature type="domain" description="RRM" evidence="6">
    <location>
        <begin position="108"/>
        <end position="159"/>
    </location>
</feature>
<evidence type="ECO:0000256" key="4">
    <source>
        <dbReference type="PROSITE-ProRule" id="PRU00176"/>
    </source>
</evidence>
<protein>
    <submittedName>
        <fullName evidence="8">RNA-binding protein 39-like</fullName>
    </submittedName>
</protein>
<accession>A0A6P7TVX5</accession>
<proteinExistence type="predicted"/>
<organism evidence="7 8">
    <name type="scientific">Octopus sinensis</name>
    <name type="common">East Asian common octopus</name>
    <dbReference type="NCBI Taxonomy" id="2607531"/>
    <lineage>
        <taxon>Eukaryota</taxon>
        <taxon>Metazoa</taxon>
        <taxon>Spiralia</taxon>
        <taxon>Lophotrochozoa</taxon>
        <taxon>Mollusca</taxon>
        <taxon>Cephalopoda</taxon>
        <taxon>Coleoidea</taxon>
        <taxon>Octopodiformes</taxon>
        <taxon>Octopoda</taxon>
        <taxon>Incirrata</taxon>
        <taxon>Octopodidae</taxon>
        <taxon>Octopus</taxon>
    </lineage>
</organism>
<feature type="region of interest" description="Disordered" evidence="5">
    <location>
        <begin position="12"/>
        <end position="79"/>
    </location>
</feature>
<keyword evidence="7" id="KW-1185">Reference proteome</keyword>
<dbReference type="InterPro" id="IPR035979">
    <property type="entry name" value="RBD_domain_sf"/>
</dbReference>
<evidence type="ECO:0000256" key="1">
    <source>
        <dbReference type="ARBA" id="ARBA00022553"/>
    </source>
</evidence>
<keyword evidence="3 4" id="KW-0694">RNA-binding</keyword>
<dbReference type="Proteomes" id="UP000515154">
    <property type="component" value="Unplaced"/>
</dbReference>
<dbReference type="Gene3D" id="3.30.70.330">
    <property type="match status" value="1"/>
</dbReference>
<dbReference type="InterPro" id="IPR012677">
    <property type="entry name" value="Nucleotide-bd_a/b_plait_sf"/>
</dbReference>
<dbReference type="GO" id="GO:0006397">
    <property type="term" value="P:mRNA processing"/>
    <property type="evidence" value="ECO:0007669"/>
    <property type="project" value="InterPro"/>
</dbReference>
<dbReference type="GO" id="GO:0003723">
    <property type="term" value="F:RNA binding"/>
    <property type="evidence" value="ECO:0007669"/>
    <property type="project" value="UniProtKB-UniRule"/>
</dbReference>
<feature type="compositionally biased region" description="Basic and acidic residues" evidence="5">
    <location>
        <begin position="32"/>
        <end position="57"/>
    </location>
</feature>
<evidence type="ECO:0000313" key="7">
    <source>
        <dbReference type="Proteomes" id="UP000515154"/>
    </source>
</evidence>
<evidence type="ECO:0000256" key="3">
    <source>
        <dbReference type="ARBA" id="ARBA00022884"/>
    </source>
</evidence>
<dbReference type="GO" id="GO:0005634">
    <property type="term" value="C:nucleus"/>
    <property type="evidence" value="ECO:0007669"/>
    <property type="project" value="InterPro"/>
</dbReference>
<dbReference type="Pfam" id="PF00076">
    <property type="entry name" value="RRM_1"/>
    <property type="match status" value="1"/>
</dbReference>
<keyword evidence="2" id="KW-0677">Repeat</keyword>
<dbReference type="PANTHER" id="PTHR48036">
    <property type="entry name" value="SPLICING FACTOR (PAD-1), PUTATIVE (AFU_ORTHOLOGUE AFUA_1G15810)-RELATED"/>
    <property type="match status" value="1"/>
</dbReference>
<evidence type="ECO:0000256" key="2">
    <source>
        <dbReference type="ARBA" id="ARBA00022737"/>
    </source>
</evidence>
<sequence length="298" mass="34030">MDDDFDVDAMLEDSYRMGGKQEEEIMYTDILLTHREPPPTKSRDKSPRKSDGSDKRSDRHRRRHRSRERRHSSKKSSRKKLVHIFENLDGLHLRNPLLRNEIVGQYFVRDVRLITDSKTRRSKGVAYVEFKSIEGADNAVKMAGQRLCGRPVVVQYSQAEKNRIASNLGVTTFTHFNVGPMKLYMSSIHPSVTEEMLDTVFCKYGRFANGEDGRRAFDQLNGYDLAGVKLRMSFVNETNDNRLDLDQSDRGGVELGAVGKLQLMNKLAEEAIALKTRLKPSSVYDNNSVRIGNIPKSF</sequence>
<gene>
    <name evidence="8" type="primary">LOC115230540</name>
</gene>
<dbReference type="KEGG" id="osn:115230540"/>
<dbReference type="SUPFAM" id="SSF54928">
    <property type="entry name" value="RNA-binding domain, RBD"/>
    <property type="match status" value="1"/>
</dbReference>